<keyword evidence="7" id="KW-1185">Reference proteome</keyword>
<feature type="transmembrane region" description="Helical" evidence="5">
    <location>
        <begin position="170"/>
        <end position="193"/>
    </location>
</feature>
<evidence type="ECO:0000256" key="1">
    <source>
        <dbReference type="ARBA" id="ARBA00004141"/>
    </source>
</evidence>
<evidence type="ECO:0000256" key="5">
    <source>
        <dbReference type="SAM" id="Phobius"/>
    </source>
</evidence>
<feature type="transmembrane region" description="Helical" evidence="5">
    <location>
        <begin position="347"/>
        <end position="369"/>
    </location>
</feature>
<evidence type="ECO:0000256" key="4">
    <source>
        <dbReference type="ARBA" id="ARBA00023136"/>
    </source>
</evidence>
<dbReference type="InterPro" id="IPR018499">
    <property type="entry name" value="Tetraspanin/Peripherin"/>
</dbReference>
<comment type="caution">
    <text evidence="6">The sequence shown here is derived from an EMBL/GenBank/DDBJ whole genome shotgun (WGS) entry which is preliminary data.</text>
</comment>
<dbReference type="SUPFAM" id="SSF48652">
    <property type="entry name" value="Tetraspanin"/>
    <property type="match status" value="1"/>
</dbReference>
<feature type="transmembrane region" description="Helical" evidence="5">
    <location>
        <begin position="78"/>
        <end position="102"/>
    </location>
</feature>
<comment type="subcellular location">
    <subcellularLocation>
        <location evidence="1">Membrane</location>
        <topology evidence="1">Multi-pass membrane protein</topology>
    </subcellularLocation>
</comment>
<dbReference type="Proteomes" id="UP001176961">
    <property type="component" value="Unassembled WGS sequence"/>
</dbReference>
<evidence type="ECO:0000313" key="6">
    <source>
        <dbReference type="EMBL" id="CAJ0608516.1"/>
    </source>
</evidence>
<dbReference type="AlphaFoldDB" id="A0AA36HDS3"/>
<proteinExistence type="predicted"/>
<dbReference type="GO" id="GO:0016020">
    <property type="term" value="C:membrane"/>
    <property type="evidence" value="ECO:0007669"/>
    <property type="project" value="UniProtKB-SubCell"/>
</dbReference>
<reference evidence="6" key="1">
    <citation type="submission" date="2023-07" db="EMBL/GenBank/DDBJ databases">
        <authorList>
            <consortium name="CYATHOMIX"/>
        </authorList>
    </citation>
    <scope>NUCLEOTIDE SEQUENCE</scope>
    <source>
        <strain evidence="6">N/A</strain>
    </source>
</reference>
<dbReference type="EMBL" id="CATQJL010000316">
    <property type="protein sequence ID" value="CAJ0608516.1"/>
    <property type="molecule type" value="Genomic_DNA"/>
</dbReference>
<organism evidence="6 7">
    <name type="scientific">Cylicocyclus nassatus</name>
    <name type="common">Nematode worm</name>
    <dbReference type="NCBI Taxonomy" id="53992"/>
    <lineage>
        <taxon>Eukaryota</taxon>
        <taxon>Metazoa</taxon>
        <taxon>Ecdysozoa</taxon>
        <taxon>Nematoda</taxon>
        <taxon>Chromadorea</taxon>
        <taxon>Rhabditida</taxon>
        <taxon>Rhabditina</taxon>
        <taxon>Rhabditomorpha</taxon>
        <taxon>Strongyloidea</taxon>
        <taxon>Strongylidae</taxon>
        <taxon>Cylicocyclus</taxon>
    </lineage>
</organism>
<sequence>MDALLSGGEASIARAWGTIRESFATIVKQSGGLHSENFLVPQSTASTSKANGTTTPLLTPLPTFGKQSVSLVRGHPKVYLAICYQLAELMLAAGIIICSIYVKSQALTHISRRIQKLHVEIEFLEELIASMTSSTRMYGLFPFIGGVVMAIINVLLIYQCFQYGINISSNLCGIAANTAIAFLLFSGSFLVLLDVSRYPNDIAGVSKDNIYLLMHFMRVAIHEQDPFLNSIIQTLHEQLKCCGFHSVNDYYTQRQIDYPPPSEGTNLHSFRMSNRWIRNCSFIATEDFNATHICYAPRFCCADNKDGAVIDACPPFKWDGTTQLSPSSKMYRHSCAWRVARNFHDKAVNITILSVTDLLVIMINGVYLLRWRSRMKPPP</sequence>
<gene>
    <name evidence="6" type="ORF">CYNAS_LOCUS20499</name>
</gene>
<evidence type="ECO:0000256" key="3">
    <source>
        <dbReference type="ARBA" id="ARBA00022989"/>
    </source>
</evidence>
<feature type="transmembrane region" description="Helical" evidence="5">
    <location>
        <begin position="137"/>
        <end position="158"/>
    </location>
</feature>
<keyword evidence="2 5" id="KW-0812">Transmembrane</keyword>
<protein>
    <recommendedName>
        <fullName evidence="8">Tetraspanin</fullName>
    </recommendedName>
</protein>
<evidence type="ECO:0008006" key="8">
    <source>
        <dbReference type="Google" id="ProtNLM"/>
    </source>
</evidence>
<dbReference type="InterPro" id="IPR008952">
    <property type="entry name" value="Tetraspanin_EC2_sf"/>
</dbReference>
<name>A0AA36HDS3_CYLNA</name>
<evidence type="ECO:0000256" key="2">
    <source>
        <dbReference type="ARBA" id="ARBA00022692"/>
    </source>
</evidence>
<keyword evidence="4 5" id="KW-0472">Membrane</keyword>
<evidence type="ECO:0000313" key="7">
    <source>
        <dbReference type="Proteomes" id="UP001176961"/>
    </source>
</evidence>
<dbReference type="Pfam" id="PF00335">
    <property type="entry name" value="Tetraspanin"/>
    <property type="match status" value="1"/>
</dbReference>
<keyword evidence="3 5" id="KW-1133">Transmembrane helix</keyword>
<accession>A0AA36HDS3</accession>